<evidence type="ECO:0008006" key="4">
    <source>
        <dbReference type="Google" id="ProtNLM"/>
    </source>
</evidence>
<accession>A0A9X1XJ49</accession>
<organism evidence="2 3">
    <name type="scientific">Vibrio amylolyticus</name>
    <dbReference type="NCBI Taxonomy" id="2847292"/>
    <lineage>
        <taxon>Bacteria</taxon>
        <taxon>Pseudomonadati</taxon>
        <taxon>Pseudomonadota</taxon>
        <taxon>Gammaproteobacteria</taxon>
        <taxon>Vibrionales</taxon>
        <taxon>Vibrionaceae</taxon>
        <taxon>Vibrio</taxon>
    </lineage>
</organism>
<feature type="signal peptide" evidence="1">
    <location>
        <begin position="1"/>
        <end position="20"/>
    </location>
</feature>
<evidence type="ECO:0000313" key="3">
    <source>
        <dbReference type="Proteomes" id="UP001139559"/>
    </source>
</evidence>
<evidence type="ECO:0000256" key="1">
    <source>
        <dbReference type="SAM" id="SignalP"/>
    </source>
</evidence>
<evidence type="ECO:0000313" key="2">
    <source>
        <dbReference type="EMBL" id="MCK6263731.1"/>
    </source>
</evidence>
<dbReference type="AlphaFoldDB" id="A0A9X1XJ49"/>
<protein>
    <recommendedName>
        <fullName evidence="4">Secreted protein</fullName>
    </recommendedName>
</protein>
<gene>
    <name evidence="2" type="ORF">KP803_10645</name>
</gene>
<dbReference type="EMBL" id="JAJHVV010000006">
    <property type="protein sequence ID" value="MCK6263731.1"/>
    <property type="molecule type" value="Genomic_DNA"/>
</dbReference>
<feature type="chain" id="PRO_5040926285" description="Secreted protein" evidence="1">
    <location>
        <begin position="21"/>
        <end position="263"/>
    </location>
</feature>
<dbReference type="Proteomes" id="UP001139559">
    <property type="component" value="Unassembled WGS sequence"/>
</dbReference>
<proteinExistence type="predicted"/>
<reference evidence="2" key="1">
    <citation type="submission" date="2021-11" db="EMBL/GenBank/DDBJ databases">
        <title>Vibrio ZSDE26 sp. nov. and Vibrio ZSDZ34 sp. nov., isolated from coastal seawater in Qingdao.</title>
        <authorList>
            <person name="Zhang P."/>
        </authorList>
    </citation>
    <scope>NUCLEOTIDE SEQUENCE</scope>
    <source>
        <strain evidence="2">ZSDE26</strain>
    </source>
</reference>
<dbReference type="RefSeq" id="WP_248008820.1">
    <property type="nucleotide sequence ID" value="NZ_JAJHVV010000006.1"/>
</dbReference>
<keyword evidence="1" id="KW-0732">Signal</keyword>
<keyword evidence="3" id="KW-1185">Reference proteome</keyword>
<comment type="caution">
    <text evidence="2">The sequence shown here is derived from an EMBL/GenBank/DDBJ whole genome shotgun (WGS) entry which is preliminary data.</text>
</comment>
<sequence length="263" mass="30410">MKSLVCLSAIFGLATFQANASAGFESENIYLAVSLVDNYEQSMLYDTDNIEDIVCSDVELARAEGIESRCSKIARVMIENNILRLGKKVRKDLKRCTERVKSQQGDIALFQNPNHGMSLYVDLLDIADVINIDERLFSDIRYYLNIHKLESGDQAEIDQINTLIDLHLNNVYIDETMRIKDINSLNCLNLQVTKFSRRASDMDTYEKYVTNTCRTVERLQQCHQDLYHTTNKLRNVVDDVRRYNDIEKKKEYLHLPRIKAVGQ</sequence>
<name>A0A9X1XJ49_9VIBR</name>